<dbReference type="InterPro" id="IPR014031">
    <property type="entry name" value="Ketoacyl_synth_C"/>
</dbReference>
<dbReference type="InterPro" id="IPR014030">
    <property type="entry name" value="Ketoacyl_synth_N"/>
</dbReference>
<dbReference type="SUPFAM" id="SSF53901">
    <property type="entry name" value="Thiolase-like"/>
    <property type="match status" value="2"/>
</dbReference>
<dbReference type="SMART" id="SM00825">
    <property type="entry name" value="PKS_KS"/>
    <property type="match status" value="1"/>
</dbReference>
<sequence length="395" mass="40472">MTAFLNTVGLTCALGRGRQAVRQAMLHADAPQAGTVTDRYSPGRELLLGTVDGVPGHAIPVQTRPAHRSRNNAMLLDALAQVRAAVDDAIARVGPARVAIVMGTSTSGIREGELAAQQQLRTGAQPRGYHYGQQELGSPAVFLAGELGVRGPAYTISTACSSSAKAMAAGARLLRHGLADVVLAGGVDTLCAFTVAGFSALESVSAARCNPLSANRNGINLGEGAALFLMSREPGPVRLAGWGESSDAYHVSAPDPHGKGARQAMQQALARAGLRAGAIDYINLHGTATPANDVMEAHAVAEVFGHGVPVSSTKPLTGHTLGAAGAIEAALAWLTLDGNPHGRLPPHWWDGAADPALPPLHIAGPGNALGHAPRYVMSHSFAFGGSNCVLVLGEG</sequence>
<dbReference type="EMBL" id="CP069811">
    <property type="protein sequence ID" value="QRQ91322.1"/>
    <property type="molecule type" value="Genomic_DNA"/>
</dbReference>
<protein>
    <submittedName>
        <fullName evidence="6">3-oxoacyl-ACP synthase</fullName>
    </submittedName>
    <submittedName>
        <fullName evidence="5">Beta-ketoacyl-ACP synthase</fullName>
    </submittedName>
</protein>
<dbReference type="Pfam" id="PF02801">
    <property type="entry name" value="Ketoacyl-synt_C"/>
    <property type="match status" value="1"/>
</dbReference>
<gene>
    <name evidence="6" type="ORF">CO2235_MP20270</name>
    <name evidence="5" type="ORF">JTE92_12020</name>
</gene>
<dbReference type="PROSITE" id="PS52004">
    <property type="entry name" value="KS3_2"/>
    <property type="match status" value="1"/>
</dbReference>
<keyword evidence="7" id="KW-1185">Reference proteome</keyword>
<comment type="similarity">
    <text evidence="1 3">Belongs to the thiolase-like superfamily. Beta-ketoacyl-ACP synthases family.</text>
</comment>
<dbReference type="CDD" id="cd00834">
    <property type="entry name" value="KAS_I_II"/>
    <property type="match status" value="1"/>
</dbReference>
<dbReference type="InterPro" id="IPR000794">
    <property type="entry name" value="Beta-ketoacyl_synthase"/>
</dbReference>
<reference evidence="5 7" key="2">
    <citation type="submission" date="2021-02" db="EMBL/GenBank/DDBJ databases">
        <title>Complete Genome Sequence of Cupriavidus oxalaticus Strain Ox1, a Soil Oxalate-Degrading Species.</title>
        <authorList>
            <person name="Palmieri F."/>
            <person name="Udriet P."/>
            <person name="Deuasquier M."/>
            <person name="Beaudoing E."/>
            <person name="Johnson S.L."/>
            <person name="Davenport K.W."/>
            <person name="Chain P.S."/>
            <person name="Bindschedler S."/>
            <person name="Junier P."/>
        </authorList>
    </citation>
    <scope>NUCLEOTIDE SEQUENCE [LARGE SCALE GENOMIC DNA]</scope>
    <source>
        <strain evidence="5 7">Ox1</strain>
    </source>
</reference>
<evidence type="ECO:0000256" key="1">
    <source>
        <dbReference type="ARBA" id="ARBA00008467"/>
    </source>
</evidence>
<dbReference type="Proteomes" id="UP000256862">
    <property type="component" value="Plasmid CO2235_mp"/>
</dbReference>
<accession>A0A375GJ56</accession>
<feature type="domain" description="Ketosynthase family 3 (KS3)" evidence="4">
    <location>
        <begin position="1"/>
        <end position="394"/>
    </location>
</feature>
<dbReference type="InterPro" id="IPR016039">
    <property type="entry name" value="Thiolase-like"/>
</dbReference>
<dbReference type="GeneID" id="303490257"/>
<evidence type="ECO:0000313" key="5">
    <source>
        <dbReference type="EMBL" id="QRQ91322.1"/>
    </source>
</evidence>
<evidence type="ECO:0000256" key="2">
    <source>
        <dbReference type="ARBA" id="ARBA00022679"/>
    </source>
</evidence>
<dbReference type="Gene3D" id="3.40.47.10">
    <property type="match status" value="1"/>
</dbReference>
<dbReference type="PANTHER" id="PTHR11712">
    <property type="entry name" value="POLYKETIDE SYNTHASE-RELATED"/>
    <property type="match status" value="1"/>
</dbReference>
<evidence type="ECO:0000313" key="7">
    <source>
        <dbReference type="Proteomes" id="UP000623307"/>
    </source>
</evidence>
<dbReference type="NCBIfam" id="NF006618">
    <property type="entry name" value="PRK09185.1"/>
    <property type="match status" value="1"/>
</dbReference>
<dbReference type="GO" id="GO:0006633">
    <property type="term" value="P:fatty acid biosynthetic process"/>
    <property type="evidence" value="ECO:0007669"/>
    <property type="project" value="InterPro"/>
</dbReference>
<keyword evidence="2 3" id="KW-0808">Transferase</keyword>
<evidence type="ECO:0000313" key="6">
    <source>
        <dbReference type="EMBL" id="SPC19907.1"/>
    </source>
</evidence>
<dbReference type="InterPro" id="IPR018201">
    <property type="entry name" value="Ketoacyl_synth_AS"/>
</dbReference>
<dbReference type="EMBL" id="OGUS01000137">
    <property type="protein sequence ID" value="SPC19907.1"/>
    <property type="molecule type" value="Genomic_DNA"/>
</dbReference>
<dbReference type="GO" id="GO:0004315">
    <property type="term" value="F:3-oxoacyl-[acyl-carrier-protein] synthase activity"/>
    <property type="evidence" value="ECO:0007669"/>
    <property type="project" value="InterPro"/>
</dbReference>
<evidence type="ECO:0000256" key="3">
    <source>
        <dbReference type="RuleBase" id="RU003694"/>
    </source>
</evidence>
<dbReference type="AlphaFoldDB" id="A0A375GJ56"/>
<dbReference type="GO" id="GO:0005829">
    <property type="term" value="C:cytosol"/>
    <property type="evidence" value="ECO:0007669"/>
    <property type="project" value="TreeGrafter"/>
</dbReference>
<dbReference type="PROSITE" id="PS00606">
    <property type="entry name" value="KS3_1"/>
    <property type="match status" value="1"/>
</dbReference>
<dbReference type="InterPro" id="IPR020841">
    <property type="entry name" value="PKS_Beta-ketoAc_synthase_dom"/>
</dbReference>
<dbReference type="Pfam" id="PF00109">
    <property type="entry name" value="ketoacyl-synt"/>
    <property type="match status" value="1"/>
</dbReference>
<dbReference type="PANTHER" id="PTHR11712:SF320">
    <property type="entry name" value="BETA-KETOACYL SYNTHASE"/>
    <property type="match status" value="1"/>
</dbReference>
<name>A0A375GJ56_9BURK</name>
<organism evidence="6">
    <name type="scientific">Cupriavidus oxalaticus</name>
    <dbReference type="NCBI Taxonomy" id="96344"/>
    <lineage>
        <taxon>Bacteria</taxon>
        <taxon>Pseudomonadati</taxon>
        <taxon>Pseudomonadota</taxon>
        <taxon>Betaproteobacteria</taxon>
        <taxon>Burkholderiales</taxon>
        <taxon>Burkholderiaceae</taxon>
        <taxon>Cupriavidus</taxon>
    </lineage>
</organism>
<proteinExistence type="inferred from homology"/>
<dbReference type="RefSeq" id="WP_063237597.1">
    <property type="nucleotide sequence ID" value="NZ_CP069809.1"/>
</dbReference>
<reference evidence="6" key="1">
    <citation type="submission" date="2018-01" db="EMBL/GenBank/DDBJ databases">
        <authorList>
            <person name="Clerissi C."/>
        </authorList>
    </citation>
    <scope>NUCLEOTIDE SEQUENCE</scope>
    <source>
        <strain evidence="6">Cupriavidus oxalaticus LMG 2235</strain>
    </source>
</reference>
<dbReference type="Proteomes" id="UP000623307">
    <property type="component" value="Chromosome 1"/>
</dbReference>
<evidence type="ECO:0000259" key="4">
    <source>
        <dbReference type="PROSITE" id="PS52004"/>
    </source>
</evidence>
<dbReference type="OrthoDB" id="9808669at2"/>